<evidence type="ECO:0000313" key="1">
    <source>
        <dbReference type="EMBL" id="GAA0223456.1"/>
    </source>
</evidence>
<sequence length="167" mass="17938">MRREALPTWCATRLVALAVDTCLAAAIALLFDAVRGYGPIVVAVIGAVVRIDADHVGRFGTAVDANCTTTTRMWLATTSTRVECPSTTFWIGDEPIVGAMRVTLDDPYLGDDPIPAYAIDRRIVSRSYVGTIAPIAVLGGYLPWGSLAAVPRWVVLLGRLVLSRRAP</sequence>
<name>A0ABN0TJU9_9ACTN</name>
<dbReference type="EMBL" id="BAAAGX010000003">
    <property type="protein sequence ID" value="GAA0223456.1"/>
    <property type="molecule type" value="Genomic_DNA"/>
</dbReference>
<proteinExistence type="predicted"/>
<dbReference type="Proteomes" id="UP001500967">
    <property type="component" value="Unassembled WGS sequence"/>
</dbReference>
<gene>
    <name evidence="1" type="ORF">GCM10009539_05790</name>
</gene>
<keyword evidence="2" id="KW-1185">Reference proteome</keyword>
<evidence type="ECO:0000313" key="2">
    <source>
        <dbReference type="Proteomes" id="UP001500967"/>
    </source>
</evidence>
<organism evidence="1 2">
    <name type="scientific">Cryptosporangium japonicum</name>
    <dbReference type="NCBI Taxonomy" id="80872"/>
    <lineage>
        <taxon>Bacteria</taxon>
        <taxon>Bacillati</taxon>
        <taxon>Actinomycetota</taxon>
        <taxon>Actinomycetes</taxon>
        <taxon>Cryptosporangiales</taxon>
        <taxon>Cryptosporangiaceae</taxon>
        <taxon>Cryptosporangium</taxon>
    </lineage>
</organism>
<protein>
    <submittedName>
        <fullName evidence="1">Uncharacterized protein</fullName>
    </submittedName>
</protein>
<comment type="caution">
    <text evidence="1">The sequence shown here is derived from an EMBL/GenBank/DDBJ whole genome shotgun (WGS) entry which is preliminary data.</text>
</comment>
<reference evidence="1 2" key="1">
    <citation type="journal article" date="2019" name="Int. J. Syst. Evol. Microbiol.">
        <title>The Global Catalogue of Microorganisms (GCM) 10K type strain sequencing project: providing services to taxonomists for standard genome sequencing and annotation.</title>
        <authorList>
            <consortium name="The Broad Institute Genomics Platform"/>
            <consortium name="The Broad Institute Genome Sequencing Center for Infectious Disease"/>
            <person name="Wu L."/>
            <person name="Ma J."/>
        </authorList>
    </citation>
    <scope>NUCLEOTIDE SEQUENCE [LARGE SCALE GENOMIC DNA]</scope>
    <source>
        <strain evidence="1 2">JCM 10425</strain>
    </source>
</reference>
<dbReference type="RefSeq" id="WP_344647136.1">
    <property type="nucleotide sequence ID" value="NZ_BAAAGX010000003.1"/>
</dbReference>
<accession>A0ABN0TJU9</accession>